<evidence type="ECO:0000256" key="14">
    <source>
        <dbReference type="ARBA" id="ARBA00023203"/>
    </source>
</evidence>
<feature type="region of interest" description="Disordered" evidence="17">
    <location>
        <begin position="837"/>
        <end position="861"/>
    </location>
</feature>
<dbReference type="InterPro" id="IPR036400">
    <property type="entry name" value="Cyt_B5-like_heme/steroid_sf"/>
</dbReference>
<dbReference type="SUPFAM" id="SSF109715">
    <property type="entry name" value="DEK C-terminal domain"/>
    <property type="match status" value="1"/>
</dbReference>
<evidence type="ECO:0000256" key="11">
    <source>
        <dbReference type="ARBA" id="ARBA00023136"/>
    </source>
</evidence>
<evidence type="ECO:0000256" key="5">
    <source>
        <dbReference type="ARBA" id="ARBA00022679"/>
    </source>
</evidence>
<dbReference type="GO" id="GO:0031505">
    <property type="term" value="P:fungal-type cell wall organization"/>
    <property type="evidence" value="ECO:0007669"/>
    <property type="project" value="TreeGrafter"/>
</dbReference>
<keyword evidence="3" id="KW-1003">Cell membrane</keyword>
<evidence type="ECO:0000256" key="6">
    <source>
        <dbReference type="ARBA" id="ARBA00022692"/>
    </source>
</evidence>
<evidence type="ECO:0000256" key="10">
    <source>
        <dbReference type="ARBA" id="ARBA00023123"/>
    </source>
</evidence>
<evidence type="ECO:0000256" key="8">
    <source>
        <dbReference type="ARBA" id="ARBA00022840"/>
    </source>
</evidence>
<comment type="catalytic activity">
    <reaction evidence="15">
        <text>[(1-&gt;4)-N-acetyl-beta-D-glucosaminyl](n) + UDP-N-acetyl-alpha-D-glucosamine = [(1-&gt;4)-N-acetyl-beta-D-glucosaminyl](n+1) + UDP + H(+)</text>
        <dbReference type="Rhea" id="RHEA:16637"/>
        <dbReference type="Rhea" id="RHEA-COMP:9593"/>
        <dbReference type="Rhea" id="RHEA-COMP:9595"/>
        <dbReference type="ChEBI" id="CHEBI:15378"/>
        <dbReference type="ChEBI" id="CHEBI:17029"/>
        <dbReference type="ChEBI" id="CHEBI:57705"/>
        <dbReference type="ChEBI" id="CHEBI:58223"/>
        <dbReference type="EC" id="2.4.1.16"/>
    </reaction>
</comment>
<dbReference type="Gene3D" id="1.10.10.60">
    <property type="entry name" value="Homeodomain-like"/>
    <property type="match status" value="1"/>
</dbReference>
<evidence type="ECO:0000256" key="3">
    <source>
        <dbReference type="ARBA" id="ARBA00022475"/>
    </source>
</evidence>
<organism evidence="21 22">
    <name type="scientific">Sanghuangporus baumii</name>
    <name type="common">Phellinus baumii</name>
    <dbReference type="NCBI Taxonomy" id="108892"/>
    <lineage>
        <taxon>Eukaryota</taxon>
        <taxon>Fungi</taxon>
        <taxon>Dikarya</taxon>
        <taxon>Basidiomycota</taxon>
        <taxon>Agaricomycotina</taxon>
        <taxon>Agaricomycetes</taxon>
        <taxon>Hymenochaetales</taxon>
        <taxon>Hymenochaetaceae</taxon>
        <taxon>Sanghuangporus</taxon>
    </lineage>
</organism>
<evidence type="ECO:0000256" key="1">
    <source>
        <dbReference type="ARBA" id="ARBA00004651"/>
    </source>
</evidence>
<dbReference type="Pfam" id="PF08766">
    <property type="entry name" value="DEK_C"/>
    <property type="match status" value="1"/>
</dbReference>
<evidence type="ECO:0000256" key="7">
    <source>
        <dbReference type="ARBA" id="ARBA00022741"/>
    </source>
</evidence>
<evidence type="ECO:0000313" key="21">
    <source>
        <dbReference type="EMBL" id="OCB89144.1"/>
    </source>
</evidence>
<dbReference type="Pfam" id="PF03142">
    <property type="entry name" value="Chitin_synth_2"/>
    <property type="match status" value="1"/>
</dbReference>
<evidence type="ECO:0000259" key="20">
    <source>
        <dbReference type="PROSITE" id="PS51998"/>
    </source>
</evidence>
<evidence type="ECO:0000259" key="19">
    <source>
        <dbReference type="PROSITE" id="PS51456"/>
    </source>
</evidence>
<dbReference type="SUPFAM" id="SSF52540">
    <property type="entry name" value="P-loop containing nucleoside triphosphate hydrolases"/>
    <property type="match status" value="1"/>
</dbReference>
<dbReference type="GO" id="GO:0030428">
    <property type="term" value="C:cell septum"/>
    <property type="evidence" value="ECO:0007669"/>
    <property type="project" value="TreeGrafter"/>
</dbReference>
<reference evidence="21" key="1">
    <citation type="submission" date="2016-06" db="EMBL/GenBank/DDBJ databases">
        <title>Draft Genome sequence of the fungus Inonotus baumii.</title>
        <authorList>
            <person name="Zhu H."/>
            <person name="Lin W."/>
        </authorList>
    </citation>
    <scope>NUCLEOTIDE SEQUENCE</scope>
    <source>
        <strain evidence="21">821</strain>
    </source>
</reference>
<dbReference type="InterPro" id="IPR004835">
    <property type="entry name" value="Chitin_synth"/>
</dbReference>
<dbReference type="GO" id="GO:0003774">
    <property type="term" value="F:cytoskeletal motor activity"/>
    <property type="evidence" value="ECO:0007669"/>
    <property type="project" value="UniProtKB-UniRule"/>
</dbReference>
<dbReference type="GO" id="GO:0004100">
    <property type="term" value="F:chitin synthase activity"/>
    <property type="evidence" value="ECO:0007669"/>
    <property type="project" value="UniProtKB-EC"/>
</dbReference>
<keyword evidence="8 16" id="KW-0067">ATP-binding</keyword>
<dbReference type="PROSITE" id="PS51456">
    <property type="entry name" value="MYOSIN_MOTOR"/>
    <property type="match status" value="1"/>
</dbReference>
<feature type="region of interest" description="Actin-binding" evidence="16">
    <location>
        <begin position="636"/>
        <end position="658"/>
    </location>
</feature>
<dbReference type="GO" id="GO:0005886">
    <property type="term" value="C:plasma membrane"/>
    <property type="evidence" value="ECO:0007669"/>
    <property type="project" value="UniProtKB-SubCell"/>
</dbReference>
<dbReference type="SMART" id="SM01117">
    <property type="entry name" value="Cyt-b5"/>
    <property type="match status" value="2"/>
</dbReference>
<dbReference type="PROSITE" id="PS51998">
    <property type="entry name" value="DEK_C"/>
    <property type="match status" value="1"/>
</dbReference>
<dbReference type="InterPro" id="IPR029044">
    <property type="entry name" value="Nucleotide-diphossugar_trans"/>
</dbReference>
<evidence type="ECO:0000256" key="15">
    <source>
        <dbReference type="ARBA" id="ARBA00048014"/>
    </source>
</evidence>
<keyword evidence="5" id="KW-0808">Transferase</keyword>
<dbReference type="CDD" id="cd14879">
    <property type="entry name" value="MYSc_Myo17"/>
    <property type="match status" value="1"/>
</dbReference>
<dbReference type="SUPFAM" id="SSF55856">
    <property type="entry name" value="Cytochrome b5-like heme/steroid binding domain"/>
    <property type="match status" value="1"/>
</dbReference>
<dbReference type="Proteomes" id="UP000757232">
    <property type="component" value="Unassembled WGS sequence"/>
</dbReference>
<evidence type="ECO:0000256" key="12">
    <source>
        <dbReference type="ARBA" id="ARBA00023175"/>
    </source>
</evidence>
<feature type="transmembrane region" description="Helical" evidence="18">
    <location>
        <begin position="1604"/>
        <end position="1625"/>
    </location>
</feature>
<dbReference type="PRINTS" id="PR00193">
    <property type="entry name" value="MYOSINHEAVY"/>
</dbReference>
<keyword evidence="7 16" id="KW-0547">Nucleotide-binding</keyword>
<keyword evidence="14 16" id="KW-0009">Actin-binding</keyword>
<dbReference type="GO" id="GO:0006031">
    <property type="term" value="P:chitin biosynthetic process"/>
    <property type="evidence" value="ECO:0007669"/>
    <property type="project" value="TreeGrafter"/>
</dbReference>
<comment type="similarity">
    <text evidence="16">Belongs to the TRAFAC class myosin-kinesin ATPase superfamily. Myosin family.</text>
</comment>
<dbReference type="InterPro" id="IPR027417">
    <property type="entry name" value="P-loop_NTPase"/>
</dbReference>
<keyword evidence="13" id="KW-0325">Glycoprotein</keyword>
<protein>
    <recommendedName>
        <fullName evidence="2">chitin synthase</fullName>
        <ecNumber evidence="2">2.4.1.16</ecNumber>
    </recommendedName>
</protein>
<dbReference type="EC" id="2.4.1.16" evidence="2"/>
<feature type="domain" description="Myosin motor" evidence="19">
    <location>
        <begin position="15"/>
        <end position="757"/>
    </location>
</feature>
<name>A0A9Q5I089_SANBA</name>
<feature type="binding site" evidence="16">
    <location>
        <begin position="110"/>
        <end position="117"/>
    </location>
    <ligand>
        <name>ATP</name>
        <dbReference type="ChEBI" id="CHEBI:30616"/>
    </ligand>
</feature>
<dbReference type="InterPro" id="IPR014876">
    <property type="entry name" value="DEK_C"/>
</dbReference>
<keyword evidence="4" id="KW-0328">Glycosyltransferase</keyword>
<evidence type="ECO:0000256" key="13">
    <source>
        <dbReference type="ARBA" id="ARBA00023180"/>
    </source>
</evidence>
<feature type="compositionally biased region" description="Basic and acidic residues" evidence="17">
    <location>
        <begin position="842"/>
        <end position="856"/>
    </location>
</feature>
<sequence length="1907" mass="214924">MASNRQSTFRHQRLENTTDLASLSPVSDDIIVACLRERYATENIYVDVGPSALVALNPHKYIPSNADSVLMKYAAEYRNTSSDKETLPPHIFQLANNTYYHMRRTQQDHGETCSGKSENRRLAIKSIIELSVSNPGKKGSKLSTQIPSAEFVLESFGNARTLFNPNASRFGKYTELQFTERGRLCGVKTLDYYLERNRVAGAPSGERNFHIFYYLVAGASAEERRHLKLTEKSAFRYLGPRQAVAPRQQEDATRFDQLKVALKNVGLSKRAVAQACQLLAAILYLGNLEFIVDRQRNEDAAVVKNTDVLETVAEFLGVQPQALENALSCKMKLVKKELCTIFLDPDGASDNRDELAKILYTLLFSWLNEQINQKLCRDDFSTFIGLFDLPGPQNVATSASRSNSLDQFIVNFANERLHSWIQKQMFESHVDEYNQEGISRFVPPVPYFDNSECVRLMSHMPGGLIHIMDDQARRMPKKTDHTMVEAFGKRWGNHSSFKVGGVDRSGFSTFTINHYNGPVTYSSEGFLEKNLDALNPDFVSLLRGSDGATPLGTEGTGSVNTFIRNLFSGKAIATQAHPRNEDTIVAAQTSVKPMRAPSTRRKGTIRRKAGEEEKDDDDTLLDGKQPCTAGEFRAALDMLFSTLDETQAWFVFCINPNDSQLPGQLEGRAVKGQIRSAGLTEIAKRNVNVFEANMTPIEFCDRYKDHLAALNVHEGDEIAKVVQARRALDLEERDIVVGSYKVFLSHRAFHKLEDRLRAEDVEEQKRNRLRDAEAEAGLDMRSEDPFGPYSNHGHGDSRDMPTMGAFNDPFGQSNQQLPLVQNASPFMRADMYNDDYDDRGDDLDAKSRLTSNREDSMSNFNGSESYAPSRNMFQTDNGKGLLGKEALPGEVLEGETTEDIKESSARRRWVAFVWLLTWWCPNIFLIWCGRMKRLDVRQAWREKLALNMLIWFMCAATAFVIAVLGNLICPTEHVYNESELADHDKDSSSMLTSIRGEVFDLSSIISFHQRVVNVVSSELLENYAGTSADDIFPVQVSAVCNGVTGSVNPYVSLDSKNSTDTYAQYHDFRAWTNDSRPDWYFESMTLMRWNYRVGFVGYTAKEVKSLAESGDSVAIYNGLVYDLTDYINYPPSVQAPDGYQAPSDVDVDYMDSSIVDLFKFAGGTDITKELDALSLDSDVITRQKTCLRNLFVIGKQDHRNSAKCLFATYILLAVSIMMVCIIGFKFLAAISFGSSRAPEDHDKFIICQVPCYTEGEESMRKTIDSLAKLKYDDKRKLIFVICDGNIVGSGNDRPTPRIVLDILGADPNIDPEPLSFLSLGEGAKQHNMGKVYSGLYECAGHVVPYIVVAKVGKPTERSKPGNRGKRDTQMLLMHFLNKVHFNSPMNPLELEIYHQIKNVIGVNPSFYEYLFMIDADTVVDPLSLNRLVSAMVHDKKALGVCGETSLSNSKQSIVTMMQVYEYYISHHLAKAFESLFGSVTCLPGCFTLYRLRTPDTHKPLFIANSVVNDYSENRVDTLHMKNLLHLGEDRYLTTLLLKHFPSYKTQFVRDARAFTTAPDEGKVLLSQRRRWINSTVHNLGELVFLDRLCGFCCFSMRFIVFVDLLSTIIQPVTVAYIVYLIYLVVHDGQSVPMWSIIMLAATYGLQALIFLFRRKWDMIGWMIFYIAAIPVFSFAVPLYSFWKMDDFSWGATRIVLGEKGKKMIVHDEGKFDPRSIPLKSWTEYENELWDKESNHSIGSWVPPSKMKNDGYAESRTASIYGRETYYEPQARSYSPAPSQFQMHQMYPPPGYQSGRNTPIGGGGYGTRSMSEMGMGVLQQPTPSRPVTNYLDMPIPMTRSPEDADFFGGPSDAELEDAVREVLRDADFNTVTKKQVRQRLETMFGMDLASRKAVINATIDRVILAQSS</sequence>
<dbReference type="SMART" id="SM00242">
    <property type="entry name" value="MYSc"/>
    <property type="match status" value="1"/>
</dbReference>
<evidence type="ECO:0000256" key="16">
    <source>
        <dbReference type="PROSITE-ProRule" id="PRU00782"/>
    </source>
</evidence>
<accession>A0A9Q5I089</accession>
<feature type="compositionally biased region" description="Basic residues" evidence="17">
    <location>
        <begin position="598"/>
        <end position="607"/>
    </location>
</feature>
<dbReference type="PANTHER" id="PTHR22914:SF45">
    <property type="entry name" value="CHITIN SYNTHASE"/>
    <property type="match status" value="1"/>
</dbReference>
<dbReference type="InterPro" id="IPR036961">
    <property type="entry name" value="Kinesin_motor_dom_sf"/>
</dbReference>
<dbReference type="Gene3D" id="1.20.120.720">
    <property type="entry name" value="Myosin VI head, motor domain, U50 subdomain"/>
    <property type="match status" value="1"/>
</dbReference>
<evidence type="ECO:0000256" key="4">
    <source>
        <dbReference type="ARBA" id="ARBA00022676"/>
    </source>
</evidence>
<keyword evidence="9 18" id="KW-1133">Transmembrane helix</keyword>
<evidence type="ECO:0000313" key="22">
    <source>
        <dbReference type="Proteomes" id="UP000757232"/>
    </source>
</evidence>
<proteinExistence type="inferred from homology"/>
<feature type="transmembrane region" description="Helical" evidence="18">
    <location>
        <begin position="949"/>
        <end position="968"/>
    </location>
</feature>
<dbReference type="Gene3D" id="1.20.58.530">
    <property type="match status" value="1"/>
</dbReference>
<dbReference type="Gene3D" id="3.40.850.10">
    <property type="entry name" value="Kinesin motor domain"/>
    <property type="match status" value="1"/>
</dbReference>
<feature type="domain" description="DEK-C" evidence="20">
    <location>
        <begin position="1848"/>
        <end position="1903"/>
    </location>
</feature>
<comment type="caution">
    <text evidence="21">The sequence shown here is derived from an EMBL/GenBank/DDBJ whole genome shotgun (WGS) entry which is preliminary data.</text>
</comment>
<dbReference type="Pfam" id="PF00063">
    <property type="entry name" value="Myosin_head"/>
    <property type="match status" value="1"/>
</dbReference>
<keyword evidence="10 16" id="KW-0518">Myosin</keyword>
<dbReference type="InterPro" id="IPR001199">
    <property type="entry name" value="Cyt_B5-like_heme/steroid-bd"/>
</dbReference>
<evidence type="ECO:0000256" key="18">
    <source>
        <dbReference type="SAM" id="Phobius"/>
    </source>
</evidence>
<feature type="region of interest" description="Disordered" evidence="17">
    <location>
        <begin position="591"/>
        <end position="623"/>
    </location>
</feature>
<feature type="transmembrane region" description="Helical" evidence="18">
    <location>
        <begin position="909"/>
        <end position="928"/>
    </location>
</feature>
<dbReference type="SUPFAM" id="SSF53448">
    <property type="entry name" value="Nucleotide-diphospho-sugar transferases"/>
    <property type="match status" value="1"/>
</dbReference>
<evidence type="ECO:0000256" key="2">
    <source>
        <dbReference type="ARBA" id="ARBA00012543"/>
    </source>
</evidence>
<keyword evidence="6 18" id="KW-0812">Transmembrane</keyword>
<dbReference type="InterPro" id="IPR001609">
    <property type="entry name" value="Myosin_head_motor_dom-like"/>
</dbReference>
<keyword evidence="11 18" id="KW-0472">Membrane</keyword>
<feature type="transmembrane region" description="Helical" evidence="18">
    <location>
        <begin position="1659"/>
        <end position="1682"/>
    </location>
</feature>
<keyword evidence="22" id="KW-1185">Reference proteome</keyword>
<feature type="transmembrane region" description="Helical" evidence="18">
    <location>
        <begin position="1206"/>
        <end position="1228"/>
    </location>
</feature>
<dbReference type="InterPro" id="IPR036037">
    <property type="entry name" value="MYSc_Myo17"/>
</dbReference>
<dbReference type="GO" id="GO:0016459">
    <property type="term" value="C:myosin complex"/>
    <property type="evidence" value="ECO:0007669"/>
    <property type="project" value="UniProtKB-KW"/>
</dbReference>
<dbReference type="PANTHER" id="PTHR22914">
    <property type="entry name" value="CHITIN SYNTHASE"/>
    <property type="match status" value="1"/>
</dbReference>
<feature type="transmembrane region" description="Helical" evidence="18">
    <location>
        <begin position="1631"/>
        <end position="1652"/>
    </location>
</feature>
<gene>
    <name evidence="21" type="ORF">A7U60_g3627</name>
</gene>
<dbReference type="GO" id="GO:0005524">
    <property type="term" value="F:ATP binding"/>
    <property type="evidence" value="ECO:0007669"/>
    <property type="project" value="UniProtKB-UniRule"/>
</dbReference>
<dbReference type="OrthoDB" id="370884at2759"/>
<comment type="subcellular location">
    <subcellularLocation>
        <location evidence="1">Cell membrane</location>
        <topology evidence="1">Multi-pass membrane protein</topology>
    </subcellularLocation>
</comment>
<dbReference type="Gene3D" id="1.10.10.820">
    <property type="match status" value="1"/>
</dbReference>
<keyword evidence="12 16" id="KW-0505">Motor protein</keyword>
<evidence type="ECO:0000256" key="17">
    <source>
        <dbReference type="SAM" id="MobiDB-lite"/>
    </source>
</evidence>
<dbReference type="GO" id="GO:0003779">
    <property type="term" value="F:actin binding"/>
    <property type="evidence" value="ECO:0007669"/>
    <property type="project" value="UniProtKB-KW"/>
</dbReference>
<evidence type="ECO:0000256" key="9">
    <source>
        <dbReference type="ARBA" id="ARBA00022989"/>
    </source>
</evidence>
<dbReference type="EMBL" id="LNZH02000163">
    <property type="protein sequence ID" value="OCB89144.1"/>
    <property type="molecule type" value="Genomic_DNA"/>
</dbReference>
<dbReference type="Pfam" id="PF00173">
    <property type="entry name" value="Cyt-b5"/>
    <property type="match status" value="1"/>
</dbReference>